<name>A0A1W1Y559_9MICO</name>
<evidence type="ECO:0000256" key="1">
    <source>
        <dbReference type="ARBA" id="ARBA00004651"/>
    </source>
</evidence>
<feature type="transmembrane region" description="Helical" evidence="6">
    <location>
        <begin position="281"/>
        <end position="307"/>
    </location>
</feature>
<keyword evidence="4 6" id="KW-1133">Transmembrane helix</keyword>
<feature type="transmembrane region" description="Helical" evidence="6">
    <location>
        <begin position="199"/>
        <end position="224"/>
    </location>
</feature>
<dbReference type="AlphaFoldDB" id="A0A1W1Y559"/>
<dbReference type="EMBL" id="FWXN01000001">
    <property type="protein sequence ID" value="SMC31274.1"/>
    <property type="molecule type" value="Genomic_DNA"/>
</dbReference>
<evidence type="ECO:0000313" key="7">
    <source>
        <dbReference type="EMBL" id="SMC31274.1"/>
    </source>
</evidence>
<evidence type="ECO:0000256" key="6">
    <source>
        <dbReference type="SAM" id="Phobius"/>
    </source>
</evidence>
<feature type="transmembrane region" description="Helical" evidence="6">
    <location>
        <begin position="7"/>
        <end position="32"/>
    </location>
</feature>
<feature type="transmembrane region" description="Helical" evidence="6">
    <location>
        <begin position="158"/>
        <end position="178"/>
    </location>
</feature>
<feature type="transmembrane region" description="Helical" evidence="6">
    <location>
        <begin position="38"/>
        <end position="58"/>
    </location>
</feature>
<comment type="subcellular location">
    <subcellularLocation>
        <location evidence="1">Cell membrane</location>
        <topology evidence="1">Multi-pass membrane protein</topology>
    </subcellularLocation>
</comment>
<keyword evidence="2" id="KW-1003">Cell membrane</keyword>
<protein>
    <submittedName>
        <fullName evidence="7">Membrane protein involved in the export of O-antigen and teichoic acid</fullName>
    </submittedName>
</protein>
<evidence type="ECO:0000256" key="2">
    <source>
        <dbReference type="ARBA" id="ARBA00022475"/>
    </source>
</evidence>
<organism evidence="7 8">
    <name type="scientific">Janibacter indicus</name>
    <dbReference type="NCBI Taxonomy" id="857417"/>
    <lineage>
        <taxon>Bacteria</taxon>
        <taxon>Bacillati</taxon>
        <taxon>Actinomycetota</taxon>
        <taxon>Actinomycetes</taxon>
        <taxon>Micrococcales</taxon>
        <taxon>Intrasporangiaceae</taxon>
        <taxon>Janibacter</taxon>
    </lineage>
</organism>
<sequence>MTNRSLAMWLVGIRASRMAAQFVVILVLARFFNPDVAGAMALALALSAPVFILSDLGLRTLYLTFTPRVGFNQLLRIRLIASAAAVFACSAIAFTPGYLGDLLPIVAITKAADAFVELALAPAQMGHNLHRIGWLSAGTYIGSSAAVALLATREDAVSALWLGLAIPTAFMGICALVIGRSSAQRIEPSTTSLVENNKLLRAGSAIGMSSGVLSLAAGIPQYAISLAFSTAESGRYAVVLYVVLGAELILNALTQVWLPIGAKIRSEAGDPAVQRIIDRATVLSPLFSLPVSGLLVAITAIFLPTAFGPEYKLDSTEMLTLAILLSCEPALFLGSAALQVLNRYSSALITSLAAAAMVAGASVVTVPPWGAAGGLIATTLGVLTRIFLTRRAYRSSLARRTLRIS</sequence>
<feature type="transmembrane region" description="Helical" evidence="6">
    <location>
        <begin position="79"/>
        <end position="96"/>
    </location>
</feature>
<dbReference type="Proteomes" id="UP000192634">
    <property type="component" value="Unassembled WGS sequence"/>
</dbReference>
<feature type="transmembrane region" description="Helical" evidence="6">
    <location>
        <begin position="345"/>
        <end position="363"/>
    </location>
</feature>
<keyword evidence="3 6" id="KW-0812">Transmembrane</keyword>
<dbReference type="RefSeq" id="WP_143445365.1">
    <property type="nucleotide sequence ID" value="NZ_FWXN01000001.1"/>
</dbReference>
<dbReference type="InterPro" id="IPR050833">
    <property type="entry name" value="Poly_Biosynth_Transport"/>
</dbReference>
<gene>
    <name evidence="7" type="ORF">SAMN06296429_10138</name>
</gene>
<evidence type="ECO:0000256" key="4">
    <source>
        <dbReference type="ARBA" id="ARBA00022989"/>
    </source>
</evidence>
<evidence type="ECO:0000313" key="8">
    <source>
        <dbReference type="Proteomes" id="UP000192634"/>
    </source>
</evidence>
<dbReference type="PANTHER" id="PTHR30250">
    <property type="entry name" value="PST FAMILY PREDICTED COLANIC ACID TRANSPORTER"/>
    <property type="match status" value="1"/>
</dbReference>
<proteinExistence type="predicted"/>
<accession>A0A1W1Y559</accession>
<evidence type="ECO:0000256" key="3">
    <source>
        <dbReference type="ARBA" id="ARBA00022692"/>
    </source>
</evidence>
<reference evidence="7 8" key="1">
    <citation type="submission" date="2017-04" db="EMBL/GenBank/DDBJ databases">
        <authorList>
            <person name="Afonso C.L."/>
            <person name="Miller P.J."/>
            <person name="Scott M.A."/>
            <person name="Spackman E."/>
            <person name="Goraichik I."/>
            <person name="Dimitrov K.M."/>
            <person name="Suarez D.L."/>
            <person name="Swayne D.E."/>
        </authorList>
    </citation>
    <scope>NUCLEOTIDE SEQUENCE [LARGE SCALE GENOMIC DNA]</scope>
    <source>
        <strain evidence="7 8">CGMCC 1.12511</strain>
    </source>
</reference>
<dbReference type="PANTHER" id="PTHR30250:SF11">
    <property type="entry name" value="O-ANTIGEN TRANSPORTER-RELATED"/>
    <property type="match status" value="1"/>
</dbReference>
<feature type="transmembrane region" description="Helical" evidence="6">
    <location>
        <begin position="236"/>
        <end position="260"/>
    </location>
</feature>
<evidence type="ECO:0000256" key="5">
    <source>
        <dbReference type="ARBA" id="ARBA00023136"/>
    </source>
</evidence>
<keyword evidence="5 6" id="KW-0472">Membrane</keyword>
<feature type="transmembrane region" description="Helical" evidence="6">
    <location>
        <begin position="369"/>
        <end position="388"/>
    </location>
</feature>
<dbReference type="GO" id="GO:0005886">
    <property type="term" value="C:plasma membrane"/>
    <property type="evidence" value="ECO:0007669"/>
    <property type="project" value="UniProtKB-SubCell"/>
</dbReference>
<feature type="transmembrane region" description="Helical" evidence="6">
    <location>
        <begin position="319"/>
        <end position="338"/>
    </location>
</feature>